<dbReference type="RefSeq" id="WP_125082211.1">
    <property type="nucleotide sequence ID" value="NZ_CP034248.1"/>
</dbReference>
<keyword evidence="6" id="KW-1185">Reference proteome</keyword>
<dbReference type="GO" id="GO:0005524">
    <property type="term" value="F:ATP binding"/>
    <property type="evidence" value="ECO:0007669"/>
    <property type="project" value="UniProtKB-KW"/>
</dbReference>
<proteinExistence type="predicted"/>
<dbReference type="Gene3D" id="3.40.50.300">
    <property type="entry name" value="P-loop containing nucleotide triphosphate hydrolases"/>
    <property type="match status" value="1"/>
</dbReference>
<evidence type="ECO:0000259" key="4">
    <source>
        <dbReference type="PROSITE" id="PS50893"/>
    </source>
</evidence>
<accession>A0A3S8RT81</accession>
<feature type="domain" description="ABC transporter" evidence="4">
    <location>
        <begin position="1"/>
        <end position="226"/>
    </location>
</feature>
<sequence length="286" mass="33013">MISIDYVRQPVGSFMLEVEQLRLYPGLTLLVGANGAGKSTLLKLLATVEKPRKGRVTYQQREAGDYLPLVRSQIGYVPSDLELYEEMTTYKLLVYLAELKGVFQIEPVERLIRDFRLEAYRNTRIKRLSIGVRRRIAIVQSLLAQPKFLFLDEPLNALDSGERKMAITYLTRYALGRIVVAAVHELNEWEAAANHILWLDNGRIRFEGEAAEWKWNLPSKVWEGVITREQLCRFPERSVMFMRELKEGIFVRLVGDRLPLPGLEEVQPSMEDAYFIRKFSANFSSV</sequence>
<dbReference type="InterPro" id="IPR003439">
    <property type="entry name" value="ABC_transporter-like_ATP-bd"/>
</dbReference>
<dbReference type="InterPro" id="IPR027417">
    <property type="entry name" value="P-loop_NTPase"/>
</dbReference>
<dbReference type="InterPro" id="IPR051782">
    <property type="entry name" value="ABC_Transporter_VariousFunc"/>
</dbReference>
<keyword evidence="2" id="KW-0547">Nucleotide-binding</keyword>
<evidence type="ECO:0000256" key="3">
    <source>
        <dbReference type="ARBA" id="ARBA00022840"/>
    </source>
</evidence>
<dbReference type="KEGG" id="plen:EIM92_08000"/>
<keyword evidence="3 5" id="KW-0067">ATP-binding</keyword>
<dbReference type="GO" id="GO:0016887">
    <property type="term" value="F:ATP hydrolysis activity"/>
    <property type="evidence" value="ECO:0007669"/>
    <property type="project" value="InterPro"/>
</dbReference>
<evidence type="ECO:0000256" key="1">
    <source>
        <dbReference type="ARBA" id="ARBA00022448"/>
    </source>
</evidence>
<dbReference type="EMBL" id="CP034248">
    <property type="protein sequence ID" value="AZK46142.1"/>
    <property type="molecule type" value="Genomic_DNA"/>
</dbReference>
<reference evidence="5 6" key="1">
    <citation type="submission" date="2018-11" db="EMBL/GenBank/DDBJ databases">
        <title>Genome sequencing of Paenibacillus lentus DSM25539(T).</title>
        <authorList>
            <person name="Kook J.-K."/>
            <person name="Park S.-N."/>
            <person name="Lim Y.K."/>
        </authorList>
    </citation>
    <scope>NUCLEOTIDE SEQUENCE [LARGE SCALE GENOMIC DNA]</scope>
    <source>
        <strain evidence="5 6">DSM 25539</strain>
    </source>
</reference>
<evidence type="ECO:0000256" key="2">
    <source>
        <dbReference type="ARBA" id="ARBA00022741"/>
    </source>
</evidence>
<dbReference type="InterPro" id="IPR003593">
    <property type="entry name" value="AAA+_ATPase"/>
</dbReference>
<keyword evidence="1" id="KW-0813">Transport</keyword>
<dbReference type="PROSITE" id="PS50893">
    <property type="entry name" value="ABC_TRANSPORTER_2"/>
    <property type="match status" value="1"/>
</dbReference>
<dbReference type="SMART" id="SM00382">
    <property type="entry name" value="AAA"/>
    <property type="match status" value="1"/>
</dbReference>
<dbReference type="OrthoDB" id="2643074at2"/>
<name>A0A3S8RT81_9BACL</name>
<evidence type="ECO:0000313" key="6">
    <source>
        <dbReference type="Proteomes" id="UP000273145"/>
    </source>
</evidence>
<dbReference type="PANTHER" id="PTHR42939">
    <property type="entry name" value="ABC TRANSPORTER ATP-BINDING PROTEIN ALBC-RELATED"/>
    <property type="match status" value="1"/>
</dbReference>
<dbReference type="Pfam" id="PF00005">
    <property type="entry name" value="ABC_tran"/>
    <property type="match status" value="1"/>
</dbReference>
<dbReference type="PANTHER" id="PTHR42939:SF1">
    <property type="entry name" value="ABC TRANSPORTER ATP-BINDING PROTEIN ALBC-RELATED"/>
    <property type="match status" value="1"/>
</dbReference>
<dbReference type="SUPFAM" id="SSF52540">
    <property type="entry name" value="P-loop containing nucleoside triphosphate hydrolases"/>
    <property type="match status" value="1"/>
</dbReference>
<organism evidence="5 6">
    <name type="scientific">Paenibacillus lentus</name>
    <dbReference type="NCBI Taxonomy" id="1338368"/>
    <lineage>
        <taxon>Bacteria</taxon>
        <taxon>Bacillati</taxon>
        <taxon>Bacillota</taxon>
        <taxon>Bacilli</taxon>
        <taxon>Bacillales</taxon>
        <taxon>Paenibacillaceae</taxon>
        <taxon>Paenibacillus</taxon>
    </lineage>
</organism>
<gene>
    <name evidence="5" type="ORF">EIM92_08000</name>
</gene>
<dbReference type="Proteomes" id="UP000273145">
    <property type="component" value="Chromosome"/>
</dbReference>
<evidence type="ECO:0000313" key="5">
    <source>
        <dbReference type="EMBL" id="AZK46142.1"/>
    </source>
</evidence>
<dbReference type="AlphaFoldDB" id="A0A3S8RT81"/>
<protein>
    <submittedName>
        <fullName evidence="5">ABC transporter ATP-binding protein</fullName>
    </submittedName>
</protein>